<evidence type="ECO:0000256" key="1">
    <source>
        <dbReference type="SAM" id="MobiDB-lite"/>
    </source>
</evidence>
<dbReference type="InterPro" id="IPR037445">
    <property type="entry name" value="MAGE"/>
</dbReference>
<dbReference type="PROSITE" id="PS50838">
    <property type="entry name" value="MAGE"/>
    <property type="match status" value="1"/>
</dbReference>
<evidence type="ECO:0000313" key="3">
    <source>
        <dbReference type="EMBL" id="KAF2647724.1"/>
    </source>
</evidence>
<feature type="region of interest" description="Disordered" evidence="1">
    <location>
        <begin position="277"/>
        <end position="314"/>
    </location>
</feature>
<dbReference type="OrthoDB" id="205198at2759"/>
<dbReference type="GO" id="GO:0005634">
    <property type="term" value="C:nucleus"/>
    <property type="evidence" value="ECO:0007669"/>
    <property type="project" value="TreeGrafter"/>
</dbReference>
<feature type="domain" description="MAGE" evidence="2">
    <location>
        <begin position="48"/>
        <end position="261"/>
    </location>
</feature>
<dbReference type="PANTHER" id="PTHR11736">
    <property type="entry name" value="MELANOMA-ASSOCIATED ANTIGEN MAGE ANTIGEN"/>
    <property type="match status" value="1"/>
</dbReference>
<dbReference type="Gene3D" id="1.10.10.1210">
    <property type="entry name" value="MAGE homology domain, winged helix WH2 motif"/>
    <property type="match status" value="1"/>
</dbReference>
<sequence length="314" mass="35946">MPPKRRRQAFDDDEDEISQTPRTQRRISPPEDDDDDVDEDQDKNSGGEDQLSKNLVRYALACEYARMPIRRQDVNQKVLGAYKGNFRRIFEVANGKLMDIFGMELVELPLREKVTMREKRAANASDSQPKNSNQWILRTALPEEFRTSDIMTPPLAPTARVEEAYTGLYTMVIALIRLSNNSLQEAKLVRFLKRMNADQNTPLDTTERVLARMVKDGYIVKVKDNSGGDERVDYVVGPRGKLEVTERAVENIVKTVYTVGPEVDDLQRRLDRSLGLADAGDGNLVQNHVQQQEAPQEPRRRGRPRRARDDDDDY</sequence>
<reference evidence="3" key="1">
    <citation type="journal article" date="2020" name="Stud. Mycol.">
        <title>101 Dothideomycetes genomes: a test case for predicting lifestyles and emergence of pathogens.</title>
        <authorList>
            <person name="Haridas S."/>
            <person name="Albert R."/>
            <person name="Binder M."/>
            <person name="Bloem J."/>
            <person name="Labutti K."/>
            <person name="Salamov A."/>
            <person name="Andreopoulos B."/>
            <person name="Baker S."/>
            <person name="Barry K."/>
            <person name="Bills G."/>
            <person name="Bluhm B."/>
            <person name="Cannon C."/>
            <person name="Castanera R."/>
            <person name="Culley D."/>
            <person name="Daum C."/>
            <person name="Ezra D."/>
            <person name="Gonzalez J."/>
            <person name="Henrissat B."/>
            <person name="Kuo A."/>
            <person name="Liang C."/>
            <person name="Lipzen A."/>
            <person name="Lutzoni F."/>
            <person name="Magnuson J."/>
            <person name="Mondo S."/>
            <person name="Nolan M."/>
            <person name="Ohm R."/>
            <person name="Pangilinan J."/>
            <person name="Park H.-J."/>
            <person name="Ramirez L."/>
            <person name="Alfaro M."/>
            <person name="Sun H."/>
            <person name="Tritt A."/>
            <person name="Yoshinaga Y."/>
            <person name="Zwiers L.-H."/>
            <person name="Turgeon B."/>
            <person name="Goodwin S."/>
            <person name="Spatafora J."/>
            <person name="Crous P."/>
            <person name="Grigoriev I."/>
        </authorList>
    </citation>
    <scope>NUCLEOTIDE SEQUENCE</scope>
    <source>
        <strain evidence="3">CBS 122681</strain>
    </source>
</reference>
<organism evidence="3 4">
    <name type="scientific">Lophiostoma macrostomum CBS 122681</name>
    <dbReference type="NCBI Taxonomy" id="1314788"/>
    <lineage>
        <taxon>Eukaryota</taxon>
        <taxon>Fungi</taxon>
        <taxon>Dikarya</taxon>
        <taxon>Ascomycota</taxon>
        <taxon>Pezizomycotina</taxon>
        <taxon>Dothideomycetes</taxon>
        <taxon>Pleosporomycetidae</taxon>
        <taxon>Pleosporales</taxon>
        <taxon>Lophiostomataceae</taxon>
        <taxon>Lophiostoma</taxon>
    </lineage>
</organism>
<dbReference type="InterPro" id="IPR002190">
    <property type="entry name" value="MHD_dom"/>
</dbReference>
<dbReference type="InterPro" id="IPR041899">
    <property type="entry name" value="MAGE_WH2"/>
</dbReference>
<gene>
    <name evidence="3" type="ORF">K491DRAFT_671726</name>
</gene>
<dbReference type="EMBL" id="MU004588">
    <property type="protein sequence ID" value="KAF2647724.1"/>
    <property type="molecule type" value="Genomic_DNA"/>
</dbReference>
<keyword evidence="4" id="KW-1185">Reference proteome</keyword>
<dbReference type="AlphaFoldDB" id="A0A6A6SNG7"/>
<dbReference type="Gene3D" id="1.10.10.1200">
    <property type="entry name" value="MAGE homology domain, winged helix WH1 motif"/>
    <property type="match status" value="1"/>
</dbReference>
<dbReference type="PANTHER" id="PTHR11736:SF14">
    <property type="entry name" value="NSE3 HOMOLOG, SMC5-SMC6 COMPLEX COMPONENT"/>
    <property type="match status" value="1"/>
</dbReference>
<dbReference type="SMART" id="SM01373">
    <property type="entry name" value="MAGE"/>
    <property type="match status" value="1"/>
</dbReference>
<accession>A0A6A6SNG7</accession>
<feature type="compositionally biased region" description="Acidic residues" evidence="1">
    <location>
        <begin position="30"/>
        <end position="41"/>
    </location>
</feature>
<feature type="region of interest" description="Disordered" evidence="1">
    <location>
        <begin position="1"/>
        <end position="50"/>
    </location>
</feature>
<evidence type="ECO:0000313" key="4">
    <source>
        <dbReference type="Proteomes" id="UP000799324"/>
    </source>
</evidence>
<dbReference type="InterPro" id="IPR041898">
    <property type="entry name" value="MAGE_WH1"/>
</dbReference>
<proteinExistence type="predicted"/>
<name>A0A6A6SNG7_9PLEO</name>
<dbReference type="Proteomes" id="UP000799324">
    <property type="component" value="Unassembled WGS sequence"/>
</dbReference>
<feature type="compositionally biased region" description="Polar residues" evidence="1">
    <location>
        <begin position="284"/>
        <end position="294"/>
    </location>
</feature>
<dbReference type="GO" id="GO:0006281">
    <property type="term" value="P:DNA repair"/>
    <property type="evidence" value="ECO:0007669"/>
    <property type="project" value="TreeGrafter"/>
</dbReference>
<evidence type="ECO:0000259" key="2">
    <source>
        <dbReference type="PROSITE" id="PS50838"/>
    </source>
</evidence>
<dbReference type="Pfam" id="PF01454">
    <property type="entry name" value="MAGE"/>
    <property type="match status" value="1"/>
</dbReference>
<protein>
    <submittedName>
        <fullName evidence="3">MAGE-domain-containing protein</fullName>
    </submittedName>
</protein>